<accession>A0A8H6SKZ6</accession>
<dbReference type="Gene3D" id="3.80.10.10">
    <property type="entry name" value="Ribonuclease Inhibitor"/>
    <property type="match status" value="1"/>
</dbReference>
<dbReference type="Proteomes" id="UP000613580">
    <property type="component" value="Unassembled WGS sequence"/>
</dbReference>
<reference evidence="1" key="1">
    <citation type="submission" date="2020-05" db="EMBL/GenBank/DDBJ databases">
        <title>Mycena genomes resolve the evolution of fungal bioluminescence.</title>
        <authorList>
            <person name="Tsai I.J."/>
        </authorList>
    </citation>
    <scope>NUCLEOTIDE SEQUENCE</scope>
    <source>
        <strain evidence="1">110903Hualien_Pintung</strain>
    </source>
</reference>
<name>A0A8H6SKZ6_MYCCL</name>
<dbReference type="InterPro" id="IPR032675">
    <property type="entry name" value="LRR_dom_sf"/>
</dbReference>
<dbReference type="AlphaFoldDB" id="A0A8H6SKZ6"/>
<evidence type="ECO:0000313" key="1">
    <source>
        <dbReference type="EMBL" id="KAF7299755.1"/>
    </source>
</evidence>
<organism evidence="1 2">
    <name type="scientific">Mycena chlorophos</name>
    <name type="common">Agaric fungus</name>
    <name type="synonym">Agaricus chlorophos</name>
    <dbReference type="NCBI Taxonomy" id="658473"/>
    <lineage>
        <taxon>Eukaryota</taxon>
        <taxon>Fungi</taxon>
        <taxon>Dikarya</taxon>
        <taxon>Basidiomycota</taxon>
        <taxon>Agaricomycotina</taxon>
        <taxon>Agaricomycetes</taxon>
        <taxon>Agaricomycetidae</taxon>
        <taxon>Agaricales</taxon>
        <taxon>Marasmiineae</taxon>
        <taxon>Mycenaceae</taxon>
        <taxon>Mycena</taxon>
    </lineage>
</organism>
<gene>
    <name evidence="1" type="ORF">HMN09_00981400</name>
</gene>
<comment type="caution">
    <text evidence="1">The sequence shown here is derived from an EMBL/GenBank/DDBJ whole genome shotgun (WGS) entry which is preliminary data.</text>
</comment>
<keyword evidence="2" id="KW-1185">Reference proteome</keyword>
<protein>
    <recommendedName>
        <fullName evidence="3">F-box domain-containing protein</fullName>
    </recommendedName>
</protein>
<dbReference type="SUPFAM" id="SSF52047">
    <property type="entry name" value="RNI-like"/>
    <property type="match status" value="1"/>
</dbReference>
<evidence type="ECO:0000313" key="2">
    <source>
        <dbReference type="Proteomes" id="UP000613580"/>
    </source>
</evidence>
<proteinExistence type="predicted"/>
<sequence length="365" mass="41409">MVKHSLRWAKIEFSFPLQDRELFEDLSHLAVKDVPLLKSFRLKSTNQVNAGTIPWTSLRFLQTPTLKSFFVSFGGLAMDLKNIHNRWNQLTTLEIAEAPGAEFPAHEILSILDKCPALRWCQLTLPQWPRYLHTQQAVHSQPTQVLCPELRRLGISGTFEILSSLLCPQLRHLVIGEIRDEYSIPRDHNEMSDIGPLLHILSSSSLLEIFNCRATISRANLGTVFRALPPTLLKLGIFDDPSHPQVDDKLLHDLAEQQRCPLLEDIYFYKCQLVSMSGLATFLRLQTADQSRALKNLFAFYNMQPSDTKEAASRMKGFADAGVRLVLRHIPTSGQVSPFCGLRLVGAEHLHMRPKREENIVLSDV</sequence>
<dbReference type="EMBL" id="JACAZE010000014">
    <property type="protein sequence ID" value="KAF7299755.1"/>
    <property type="molecule type" value="Genomic_DNA"/>
</dbReference>
<evidence type="ECO:0008006" key="3">
    <source>
        <dbReference type="Google" id="ProtNLM"/>
    </source>
</evidence>